<dbReference type="Proteomes" id="UP000247498">
    <property type="component" value="Unassembled WGS sequence"/>
</dbReference>
<dbReference type="PROSITE" id="PS51387">
    <property type="entry name" value="FAD_PCMH"/>
    <property type="match status" value="1"/>
</dbReference>
<dbReference type="Pfam" id="PF01565">
    <property type="entry name" value="FAD_binding_4"/>
    <property type="match status" value="1"/>
</dbReference>
<evidence type="ECO:0000259" key="2">
    <source>
        <dbReference type="PROSITE" id="PS51387"/>
    </source>
</evidence>
<dbReference type="InterPro" id="IPR016166">
    <property type="entry name" value="FAD-bd_PCMH"/>
</dbReference>
<dbReference type="Gene3D" id="3.30.465.10">
    <property type="match status" value="1"/>
</dbReference>
<evidence type="ECO:0000313" key="3">
    <source>
        <dbReference type="EMBL" id="GBF98974.1"/>
    </source>
</evidence>
<feature type="signal peptide" evidence="1">
    <location>
        <begin position="1"/>
        <end position="21"/>
    </location>
</feature>
<protein>
    <submittedName>
        <fullName evidence="3">L-gulonolactone oxidase-like</fullName>
    </submittedName>
</protein>
<name>A0A2V0PGK2_9CHLO</name>
<dbReference type="AlphaFoldDB" id="A0A2V0PGK2"/>
<feature type="chain" id="PRO_5016096158" evidence="1">
    <location>
        <begin position="22"/>
        <end position="652"/>
    </location>
</feature>
<sequence length="652" mass="70912">MGRPATALLLTIAALIVPAHSLGVFLSQLGYDEPWGTLRGAYSYVLCHADEIIEPSNTQDVASAIKSLSSRASAAGIRLKVRVTQRLFHTSTAFACPAQPAALVGGRGDVEGGTLPALFVQSKMQKVLSVDSGSRTLRVSPGITLWELAEAATSAGLSLPVGSVPLFGGLTLGGAIAAGAHGMGGAGGGDAPVDFVTEITWVDGSGEVRVTKRGDYEFGAFYAGLGLVGVMTELTVQLPYKSHTRVESVLNKPDSNMVDEVMAAVQSNPHLMLVWRPDVGQYALHTLTEVPTSVPADESLVNTIIADLSNEFPVGLWTRASQADVRDDLGAPIMNDALGEWVTRLTVARGWAGHPGGGTDTVQSGVGLTNRLQTTYPCTPNCQYSGWQYRTTAYDIEFTLDSKYLRSFVDDVRAVIQRDLFRDGATKARYLGPGYIWMRFGSPRGDLLATQQGMERPVFVQSTWLRSRDAFEYPMRFGYVQDLIELLLLSRYDKTARPHWGKNVDRTFTHPDYPVRWRYPRMGELQGLQAKYDPNKIFEPPLFTKVASGSGYTHYSGCALEFACFCYADDHCNHPGKPQDFKCVPSSAFPEYRVCKGPADLDPDLIKRYGSGAWVTRSDQTAGMDLTRALVFEPLMANPVTAQLLRAAAQKG</sequence>
<gene>
    <name evidence="3" type="ORF">Rsub_11560</name>
</gene>
<evidence type="ECO:0000313" key="4">
    <source>
        <dbReference type="Proteomes" id="UP000247498"/>
    </source>
</evidence>
<dbReference type="EMBL" id="BDRX01000141">
    <property type="protein sequence ID" value="GBF98974.1"/>
    <property type="molecule type" value="Genomic_DNA"/>
</dbReference>
<organism evidence="3 4">
    <name type="scientific">Raphidocelis subcapitata</name>
    <dbReference type="NCBI Taxonomy" id="307507"/>
    <lineage>
        <taxon>Eukaryota</taxon>
        <taxon>Viridiplantae</taxon>
        <taxon>Chlorophyta</taxon>
        <taxon>core chlorophytes</taxon>
        <taxon>Chlorophyceae</taxon>
        <taxon>CS clade</taxon>
        <taxon>Sphaeropleales</taxon>
        <taxon>Selenastraceae</taxon>
        <taxon>Raphidocelis</taxon>
    </lineage>
</organism>
<dbReference type="PANTHER" id="PTHR43762">
    <property type="entry name" value="L-GULONOLACTONE OXIDASE"/>
    <property type="match status" value="1"/>
</dbReference>
<dbReference type="FunCoup" id="A0A2V0PGK2">
    <property type="interactions" value="373"/>
</dbReference>
<accession>A0A2V0PGK2</accession>
<reference evidence="3 4" key="1">
    <citation type="journal article" date="2018" name="Sci. Rep.">
        <title>Raphidocelis subcapitata (=Pseudokirchneriella subcapitata) provides an insight into genome evolution and environmental adaptations in the Sphaeropleales.</title>
        <authorList>
            <person name="Suzuki S."/>
            <person name="Yamaguchi H."/>
            <person name="Nakajima N."/>
            <person name="Kawachi M."/>
        </authorList>
    </citation>
    <scope>NUCLEOTIDE SEQUENCE [LARGE SCALE GENOMIC DNA]</scope>
    <source>
        <strain evidence="3 4">NIES-35</strain>
    </source>
</reference>
<dbReference type="InterPro" id="IPR006094">
    <property type="entry name" value="Oxid_FAD_bind_N"/>
</dbReference>
<proteinExistence type="predicted"/>
<evidence type="ECO:0000256" key="1">
    <source>
        <dbReference type="SAM" id="SignalP"/>
    </source>
</evidence>
<dbReference type="GO" id="GO:0071949">
    <property type="term" value="F:FAD binding"/>
    <property type="evidence" value="ECO:0007669"/>
    <property type="project" value="InterPro"/>
</dbReference>
<feature type="domain" description="FAD-binding PCMH-type" evidence="2">
    <location>
        <begin position="45"/>
        <end position="241"/>
    </location>
</feature>
<dbReference type="InterPro" id="IPR036318">
    <property type="entry name" value="FAD-bd_PCMH-like_sf"/>
</dbReference>
<dbReference type="InterPro" id="IPR010031">
    <property type="entry name" value="FAD_lactone_oxidase-like"/>
</dbReference>
<dbReference type="PANTHER" id="PTHR43762:SF7">
    <property type="entry name" value="FAD-BINDING PCMH-TYPE DOMAIN-CONTAINING PROTEIN"/>
    <property type="match status" value="1"/>
</dbReference>
<keyword evidence="1" id="KW-0732">Signal</keyword>
<dbReference type="InterPro" id="IPR016169">
    <property type="entry name" value="FAD-bd_PCMH_sub2"/>
</dbReference>
<dbReference type="STRING" id="307507.A0A2V0PGK2"/>
<dbReference type="OrthoDB" id="610608at2759"/>
<dbReference type="InParanoid" id="A0A2V0PGK2"/>
<keyword evidence="4" id="KW-1185">Reference proteome</keyword>
<comment type="caution">
    <text evidence="3">The sequence shown here is derived from an EMBL/GenBank/DDBJ whole genome shotgun (WGS) entry which is preliminary data.</text>
</comment>
<dbReference type="GO" id="GO:0016899">
    <property type="term" value="F:oxidoreductase activity, acting on the CH-OH group of donors, oxygen as acceptor"/>
    <property type="evidence" value="ECO:0007669"/>
    <property type="project" value="InterPro"/>
</dbReference>
<dbReference type="SUPFAM" id="SSF56176">
    <property type="entry name" value="FAD-binding/transporter-associated domain-like"/>
    <property type="match status" value="1"/>
</dbReference>